<dbReference type="GO" id="GO:0016787">
    <property type="term" value="F:hydrolase activity"/>
    <property type="evidence" value="ECO:0007669"/>
    <property type="project" value="UniProtKB-KW"/>
</dbReference>
<dbReference type="Pfam" id="PF06737">
    <property type="entry name" value="Transglycosylas"/>
    <property type="match status" value="1"/>
</dbReference>
<dbReference type="RefSeq" id="WP_071343682.1">
    <property type="nucleotide sequence ID" value="NZ_CP017839.1"/>
</dbReference>
<dbReference type="SUPFAM" id="SSF53955">
    <property type="entry name" value="Lysozyme-like"/>
    <property type="match status" value="1"/>
</dbReference>
<keyword evidence="2" id="KW-0378">Hydrolase</keyword>
<evidence type="ECO:0000313" key="5">
    <source>
        <dbReference type="EMBL" id="APA96269.1"/>
    </source>
</evidence>
<accession>A0ABC8APY7</accession>
<gene>
    <name evidence="5" type="ORF">NS506_02202</name>
</gene>
<comment type="similarity">
    <text evidence="1">Belongs to the transglycosylase family. Rpf subfamily.</text>
</comment>
<dbReference type="KEGG" id="nsr:NS506_02202"/>
<dbReference type="AlphaFoldDB" id="A0ABC8APY7"/>
<dbReference type="CDD" id="cd13925">
    <property type="entry name" value="RPF"/>
    <property type="match status" value="1"/>
</dbReference>
<evidence type="ECO:0000256" key="3">
    <source>
        <dbReference type="SAM" id="SignalP"/>
    </source>
</evidence>
<reference evidence="5 6" key="1">
    <citation type="submission" date="2016-10" db="EMBL/GenBank/DDBJ databases">
        <title>Genome sequence of Nocardia seriolae strain EM150506, isolated from Anguila japonica.</title>
        <authorList>
            <person name="Han H.-J."/>
        </authorList>
    </citation>
    <scope>NUCLEOTIDE SEQUENCE [LARGE SCALE GENOMIC DNA]</scope>
    <source>
        <strain evidence="5 6">EM150506</strain>
    </source>
</reference>
<evidence type="ECO:0000259" key="4">
    <source>
        <dbReference type="Pfam" id="PF06737"/>
    </source>
</evidence>
<sequence length="182" mass="18714">MKQNRKINTRALGLAAVTGALVAVPFGFTATASAAPTHDWDGVAQCESGGNWGINTGNGYYGGLQFSQGTWAANGGAGLASNASKAEQVRVAENVLATQGAGAWPVCGQYLRAGASEPEPEVAPEPVAPAPAPAAPFVQTDRQALIEQAKSVAGNFAQQLGMQDQYNEILQSNAGLIESWGK</sequence>
<dbReference type="Gene3D" id="1.10.530.10">
    <property type="match status" value="1"/>
</dbReference>
<organism evidence="5 6">
    <name type="scientific">Nocardia seriolae</name>
    <dbReference type="NCBI Taxonomy" id="37332"/>
    <lineage>
        <taxon>Bacteria</taxon>
        <taxon>Bacillati</taxon>
        <taxon>Actinomycetota</taxon>
        <taxon>Actinomycetes</taxon>
        <taxon>Mycobacteriales</taxon>
        <taxon>Nocardiaceae</taxon>
        <taxon>Nocardia</taxon>
    </lineage>
</organism>
<dbReference type="EMBL" id="CP017839">
    <property type="protein sequence ID" value="APA96269.1"/>
    <property type="molecule type" value="Genomic_DNA"/>
</dbReference>
<dbReference type="InterPro" id="IPR023346">
    <property type="entry name" value="Lysozyme-like_dom_sf"/>
</dbReference>
<feature type="signal peptide" evidence="3">
    <location>
        <begin position="1"/>
        <end position="34"/>
    </location>
</feature>
<protein>
    <submittedName>
        <fullName evidence="5">Resuscitation-promoting factor RpfC</fullName>
    </submittedName>
</protein>
<dbReference type="Proteomes" id="UP000180166">
    <property type="component" value="Chromosome"/>
</dbReference>
<evidence type="ECO:0000313" key="6">
    <source>
        <dbReference type="Proteomes" id="UP000180166"/>
    </source>
</evidence>
<dbReference type="InterPro" id="IPR010618">
    <property type="entry name" value="RPF"/>
</dbReference>
<feature type="domain" description="Resuscitation-promoting factor core lysozyme-like" evidence="4">
    <location>
        <begin position="35"/>
        <end position="107"/>
    </location>
</feature>
<evidence type="ECO:0000256" key="1">
    <source>
        <dbReference type="ARBA" id="ARBA00010830"/>
    </source>
</evidence>
<feature type="chain" id="PRO_5044751259" evidence="3">
    <location>
        <begin position="35"/>
        <end position="182"/>
    </location>
</feature>
<evidence type="ECO:0000256" key="2">
    <source>
        <dbReference type="ARBA" id="ARBA00022801"/>
    </source>
</evidence>
<keyword evidence="3" id="KW-0732">Signal</keyword>
<name>A0ABC8APY7_9NOCA</name>
<proteinExistence type="inferred from homology"/>